<dbReference type="SUPFAM" id="SSF50129">
    <property type="entry name" value="GroES-like"/>
    <property type="match status" value="1"/>
</dbReference>
<name>A0A369HYB5_9BACT</name>
<dbReference type="Gene3D" id="3.90.180.10">
    <property type="entry name" value="Medium-chain alcohol dehydrogenases, catalytic domain"/>
    <property type="match status" value="1"/>
</dbReference>
<gene>
    <name evidence="4" type="ORF">DVG78_28280</name>
</gene>
<dbReference type="InterPro" id="IPR011032">
    <property type="entry name" value="GroES-like_sf"/>
</dbReference>
<dbReference type="InterPro" id="IPR036291">
    <property type="entry name" value="NAD(P)-bd_dom_sf"/>
</dbReference>
<evidence type="ECO:0000259" key="3">
    <source>
        <dbReference type="Pfam" id="PF08240"/>
    </source>
</evidence>
<dbReference type="InterPro" id="IPR013149">
    <property type="entry name" value="ADH-like_C"/>
</dbReference>
<dbReference type="InterPro" id="IPR050129">
    <property type="entry name" value="Zn_alcohol_dh"/>
</dbReference>
<evidence type="ECO:0000259" key="2">
    <source>
        <dbReference type="Pfam" id="PF00107"/>
    </source>
</evidence>
<dbReference type="PANTHER" id="PTHR43401">
    <property type="entry name" value="L-THREONINE 3-DEHYDROGENASE"/>
    <property type="match status" value="1"/>
</dbReference>
<feature type="domain" description="Alcohol dehydrogenase-like C-terminal" evidence="2">
    <location>
        <begin position="171"/>
        <end position="298"/>
    </location>
</feature>
<dbReference type="RefSeq" id="WP_114464371.1">
    <property type="nucleotide sequence ID" value="NZ_QPIW01000041.1"/>
</dbReference>
<organism evidence="4 5">
    <name type="scientific">Runella aurantiaca</name>
    <dbReference type="NCBI Taxonomy" id="2282308"/>
    <lineage>
        <taxon>Bacteria</taxon>
        <taxon>Pseudomonadati</taxon>
        <taxon>Bacteroidota</taxon>
        <taxon>Cytophagia</taxon>
        <taxon>Cytophagales</taxon>
        <taxon>Spirosomataceae</taxon>
        <taxon>Runella</taxon>
    </lineage>
</organism>
<reference evidence="4 5" key="1">
    <citation type="submission" date="2018-07" db="EMBL/GenBank/DDBJ databases">
        <title>Genome analysis of Runella aurantiaca.</title>
        <authorList>
            <person name="Yang X."/>
        </authorList>
    </citation>
    <scope>NUCLEOTIDE SEQUENCE [LARGE SCALE GENOMIC DNA]</scope>
    <source>
        <strain evidence="4 5">YX9</strain>
    </source>
</reference>
<proteinExistence type="predicted"/>
<dbReference type="PANTHER" id="PTHR43401:SF3">
    <property type="entry name" value="L-GALACTONATE-5-DEHYDROGENASE"/>
    <property type="match status" value="1"/>
</dbReference>
<accession>A0A369HYB5</accession>
<dbReference type="CDD" id="cd08261">
    <property type="entry name" value="Zn_ADH7"/>
    <property type="match status" value="1"/>
</dbReference>
<keyword evidence="1" id="KW-0560">Oxidoreductase</keyword>
<dbReference type="Gene3D" id="3.40.50.720">
    <property type="entry name" value="NAD(P)-binding Rossmann-like Domain"/>
    <property type="match status" value="1"/>
</dbReference>
<evidence type="ECO:0000313" key="5">
    <source>
        <dbReference type="Proteomes" id="UP000253141"/>
    </source>
</evidence>
<dbReference type="Proteomes" id="UP000253141">
    <property type="component" value="Unassembled WGS sequence"/>
</dbReference>
<protein>
    <submittedName>
        <fullName evidence="4">L-iditol 2-dehydrogenase</fullName>
    </submittedName>
</protein>
<evidence type="ECO:0000313" key="4">
    <source>
        <dbReference type="EMBL" id="RDB02519.1"/>
    </source>
</evidence>
<dbReference type="SUPFAM" id="SSF51735">
    <property type="entry name" value="NAD(P)-binding Rossmann-fold domains"/>
    <property type="match status" value="1"/>
</dbReference>
<comment type="caution">
    <text evidence="4">The sequence shown here is derived from an EMBL/GenBank/DDBJ whole genome shotgun (WGS) entry which is preliminary data.</text>
</comment>
<dbReference type="Pfam" id="PF00107">
    <property type="entry name" value="ADH_zinc_N"/>
    <property type="match status" value="1"/>
</dbReference>
<evidence type="ECO:0000256" key="1">
    <source>
        <dbReference type="ARBA" id="ARBA00023002"/>
    </source>
</evidence>
<dbReference type="Pfam" id="PF08240">
    <property type="entry name" value="ADH_N"/>
    <property type="match status" value="1"/>
</dbReference>
<dbReference type="OrthoDB" id="9787435at2"/>
<dbReference type="AlphaFoldDB" id="A0A369HYB5"/>
<dbReference type="GO" id="GO:0016491">
    <property type="term" value="F:oxidoreductase activity"/>
    <property type="evidence" value="ECO:0007669"/>
    <property type="project" value="UniProtKB-KW"/>
</dbReference>
<dbReference type="InterPro" id="IPR013154">
    <property type="entry name" value="ADH-like_N"/>
</dbReference>
<sequence length="339" mass="37331">MQAIVLEQPEVLKKIELEAPQPPAPNDVLLKMKRLGVCGTDLHAYKGNQPFFSYPRILGHEIAAEVIALGENVSHLKIGDRCAVMPYRNKEIDQAVRRGKTNCGSTLSVLGVHEDGAMQEYISYPAQQVFPANELALDQIAMIEPLAIGSHAVERADIQPDDIVLVVGAGPIGIGTVAMALLKAAKVLVLDINQNRLDYITEKFPSVSCIKLNDAVENSLKELLNGDLPTVILDATGNKESMQKCFEYVAQGGTIVYIGLFIGDVVFHDPLFHRKEITLKSSRNAVATDFTKLIRLLKAGLVNIDGYITHRLTFDTLHETFTKLYSPEERVIKAVVEFD</sequence>
<feature type="domain" description="Alcohol dehydrogenase-like N-terminal" evidence="3">
    <location>
        <begin position="25"/>
        <end position="132"/>
    </location>
</feature>
<keyword evidence="5" id="KW-1185">Reference proteome</keyword>
<dbReference type="EMBL" id="QPIW01000041">
    <property type="protein sequence ID" value="RDB02519.1"/>
    <property type="molecule type" value="Genomic_DNA"/>
</dbReference>